<dbReference type="PANTHER" id="PTHR46558">
    <property type="entry name" value="TRACRIPTIONAL REGULATORY PROTEIN-RELATED-RELATED"/>
    <property type="match status" value="1"/>
</dbReference>
<organism evidence="3 4">
    <name type="scientific">Bacillus pseudomycoides</name>
    <dbReference type="NCBI Taxonomy" id="64104"/>
    <lineage>
        <taxon>Bacteria</taxon>
        <taxon>Bacillati</taxon>
        <taxon>Bacillota</taxon>
        <taxon>Bacilli</taxon>
        <taxon>Bacillales</taxon>
        <taxon>Bacillaceae</taxon>
        <taxon>Bacillus</taxon>
        <taxon>Bacillus cereus group</taxon>
    </lineage>
</organism>
<dbReference type="AlphaFoldDB" id="A0A1Y3MQC1"/>
<evidence type="ECO:0000259" key="2">
    <source>
        <dbReference type="PROSITE" id="PS50943"/>
    </source>
</evidence>
<dbReference type="PROSITE" id="PS50943">
    <property type="entry name" value="HTH_CROC1"/>
    <property type="match status" value="1"/>
</dbReference>
<evidence type="ECO:0000313" key="4">
    <source>
        <dbReference type="Proteomes" id="UP000195321"/>
    </source>
</evidence>
<protein>
    <submittedName>
        <fullName evidence="3">Transcriptional regulator</fullName>
    </submittedName>
</protein>
<proteinExistence type="predicted"/>
<feature type="domain" description="HTH cro/C1-type" evidence="2">
    <location>
        <begin position="6"/>
        <end position="60"/>
    </location>
</feature>
<sequence length="122" mass="14743">MFGNQLHFLRKQRKLRQEDMAKHLGIARTTYAMYEQGNREPDYDTLQKLADFFDVSLDYLLGRTNKINSKKVNFEEFVQDRELGLWFKDIKEASPEKREELKDFWEFINMREKKRGSQGENK</sequence>
<dbReference type="SMART" id="SM00530">
    <property type="entry name" value="HTH_XRE"/>
    <property type="match status" value="1"/>
</dbReference>
<dbReference type="Proteomes" id="UP000195321">
    <property type="component" value="Unassembled WGS sequence"/>
</dbReference>
<dbReference type="InterPro" id="IPR001387">
    <property type="entry name" value="Cro/C1-type_HTH"/>
</dbReference>
<reference evidence="3 4" key="1">
    <citation type="submission" date="2017-02" db="EMBL/GenBank/DDBJ databases">
        <title>Bacillus pseudomycoides isolate FSL K6-0042.</title>
        <authorList>
            <person name="Kovac J."/>
        </authorList>
    </citation>
    <scope>NUCLEOTIDE SEQUENCE [LARGE SCALE GENOMIC DNA]</scope>
    <source>
        <strain evidence="3 4">FSL K6-0042</strain>
    </source>
</reference>
<comment type="caution">
    <text evidence="3">The sequence shown here is derived from an EMBL/GenBank/DDBJ whole genome shotgun (WGS) entry which is preliminary data.</text>
</comment>
<dbReference type="PANTHER" id="PTHR46558:SF11">
    <property type="entry name" value="HTH-TYPE TRANSCRIPTIONAL REGULATOR XRE"/>
    <property type="match status" value="1"/>
</dbReference>
<dbReference type="Pfam" id="PF01381">
    <property type="entry name" value="HTH_3"/>
    <property type="match status" value="1"/>
</dbReference>
<dbReference type="EMBL" id="MWPX01000006">
    <property type="protein sequence ID" value="OUM49333.1"/>
    <property type="molecule type" value="Genomic_DNA"/>
</dbReference>
<dbReference type="RefSeq" id="WP_088093852.1">
    <property type="nucleotide sequence ID" value="NZ_JBEUTC010000344.1"/>
</dbReference>
<dbReference type="SUPFAM" id="SSF47413">
    <property type="entry name" value="lambda repressor-like DNA-binding domains"/>
    <property type="match status" value="1"/>
</dbReference>
<accession>A0A1Y3MQC1</accession>
<evidence type="ECO:0000256" key="1">
    <source>
        <dbReference type="ARBA" id="ARBA00023125"/>
    </source>
</evidence>
<evidence type="ECO:0000313" key="3">
    <source>
        <dbReference type="EMBL" id="OUM49333.1"/>
    </source>
</evidence>
<keyword evidence="1" id="KW-0238">DNA-binding</keyword>
<dbReference type="Gene3D" id="1.10.260.40">
    <property type="entry name" value="lambda repressor-like DNA-binding domains"/>
    <property type="match status" value="1"/>
</dbReference>
<name>A0A1Y3MQC1_9BACI</name>
<dbReference type="InterPro" id="IPR010982">
    <property type="entry name" value="Lambda_DNA-bd_dom_sf"/>
</dbReference>
<dbReference type="CDD" id="cd00093">
    <property type="entry name" value="HTH_XRE"/>
    <property type="match status" value="1"/>
</dbReference>
<dbReference type="GO" id="GO:0003677">
    <property type="term" value="F:DNA binding"/>
    <property type="evidence" value="ECO:0007669"/>
    <property type="project" value="UniProtKB-KW"/>
</dbReference>
<gene>
    <name evidence="3" type="ORF">BW425_07925</name>
</gene>